<gene>
    <name evidence="10" type="ORF">SAMN05192580_2569</name>
</gene>
<dbReference type="SUPFAM" id="SSF81901">
    <property type="entry name" value="HCP-like"/>
    <property type="match status" value="1"/>
</dbReference>
<name>A0A1I6LCF7_9SPHN</name>
<dbReference type="InterPro" id="IPR045054">
    <property type="entry name" value="P4HA-like"/>
</dbReference>
<sequence>MTDTLIEQADRLVAAGRVGDAAALLHAAGDSGDVDALFRLAAWQLIGDPLPRNVPAAYALLSRARMIGHVDAALMEIALTANGSAGPDDWTRALSLLTGAAGADPVAAEQLRLVRAMRLTTDGKPVTQPAPRPVSEQPHVRHFPALLTADECVHLARTADPLFEPASVLDPASGRRVRHPVRNADEAAIGPAREDLVVRAINLRIAAASGTDVAAGEPLTILRYGPGQQYRPHHDAIAGVANQRAWTMLVWLNDGYAGGETRFSPSGLTVKGRRGDGLLFRNLLPDGRPDPAAQHAGLPVTAGHKWMATRWIRQAPLDLWAS</sequence>
<evidence type="ECO:0000256" key="3">
    <source>
        <dbReference type="ARBA" id="ARBA00022824"/>
    </source>
</evidence>
<dbReference type="GO" id="GO:0016705">
    <property type="term" value="F:oxidoreductase activity, acting on paired donors, with incorporation or reduction of molecular oxygen"/>
    <property type="evidence" value="ECO:0007669"/>
    <property type="project" value="InterPro"/>
</dbReference>
<evidence type="ECO:0000256" key="4">
    <source>
        <dbReference type="ARBA" id="ARBA00022896"/>
    </source>
</evidence>
<dbReference type="EMBL" id="FOZG01000002">
    <property type="protein sequence ID" value="SFS01123.1"/>
    <property type="molecule type" value="Genomic_DNA"/>
</dbReference>
<keyword evidence="11" id="KW-1185">Reference proteome</keyword>
<dbReference type="InterPro" id="IPR005123">
    <property type="entry name" value="Oxoglu/Fe-dep_dioxygenase_dom"/>
</dbReference>
<dbReference type="GO" id="GO:0031418">
    <property type="term" value="F:L-ascorbic acid binding"/>
    <property type="evidence" value="ECO:0007669"/>
    <property type="project" value="UniProtKB-KW"/>
</dbReference>
<dbReference type="GO" id="GO:0005506">
    <property type="term" value="F:iron ion binding"/>
    <property type="evidence" value="ECO:0007669"/>
    <property type="project" value="InterPro"/>
</dbReference>
<evidence type="ECO:0000259" key="9">
    <source>
        <dbReference type="PROSITE" id="PS51471"/>
    </source>
</evidence>
<dbReference type="InterPro" id="IPR006620">
    <property type="entry name" value="Pro_4_hyd_alph"/>
</dbReference>
<evidence type="ECO:0000313" key="11">
    <source>
        <dbReference type="Proteomes" id="UP000198824"/>
    </source>
</evidence>
<evidence type="ECO:0000256" key="1">
    <source>
        <dbReference type="ARBA" id="ARBA00001961"/>
    </source>
</evidence>
<keyword evidence="6" id="KW-0560">Oxidoreductase</keyword>
<dbReference type="AlphaFoldDB" id="A0A1I6LCF7"/>
<dbReference type="InterPro" id="IPR011990">
    <property type="entry name" value="TPR-like_helical_dom_sf"/>
</dbReference>
<keyword evidence="7" id="KW-0408">Iron</keyword>
<evidence type="ECO:0000256" key="8">
    <source>
        <dbReference type="ARBA" id="ARBA00023180"/>
    </source>
</evidence>
<keyword evidence="3" id="KW-0256">Endoplasmic reticulum</keyword>
<reference evidence="10 11" key="1">
    <citation type="submission" date="2016-10" db="EMBL/GenBank/DDBJ databases">
        <authorList>
            <person name="de Groot N.N."/>
        </authorList>
    </citation>
    <scope>NUCLEOTIDE SEQUENCE [LARGE SCALE GENOMIC DNA]</scope>
    <source>
        <strain evidence="10 11">S5-249</strain>
    </source>
</reference>
<evidence type="ECO:0000256" key="5">
    <source>
        <dbReference type="ARBA" id="ARBA00022964"/>
    </source>
</evidence>
<dbReference type="InterPro" id="IPR044862">
    <property type="entry name" value="Pro_4_hyd_alph_FE2OG_OXY"/>
</dbReference>
<dbReference type="PROSITE" id="PS51471">
    <property type="entry name" value="FE2OG_OXY"/>
    <property type="match status" value="1"/>
</dbReference>
<dbReference type="SMART" id="SM00702">
    <property type="entry name" value="P4Hc"/>
    <property type="match status" value="1"/>
</dbReference>
<dbReference type="Proteomes" id="UP000198824">
    <property type="component" value="Unassembled WGS sequence"/>
</dbReference>
<dbReference type="OrthoDB" id="269774at2"/>
<organism evidence="10 11">
    <name type="scientific">Sphingomonas jatrophae</name>
    <dbReference type="NCBI Taxonomy" id="1166337"/>
    <lineage>
        <taxon>Bacteria</taxon>
        <taxon>Pseudomonadati</taxon>
        <taxon>Pseudomonadota</taxon>
        <taxon>Alphaproteobacteria</taxon>
        <taxon>Sphingomonadales</taxon>
        <taxon>Sphingomonadaceae</taxon>
        <taxon>Sphingomonas</taxon>
    </lineage>
</organism>
<keyword evidence="2" id="KW-0479">Metal-binding</keyword>
<dbReference type="PANTHER" id="PTHR10869:SF246">
    <property type="entry name" value="TRANSMEMBRANE PROLYL 4-HYDROXYLASE"/>
    <property type="match status" value="1"/>
</dbReference>
<evidence type="ECO:0000256" key="7">
    <source>
        <dbReference type="ARBA" id="ARBA00023004"/>
    </source>
</evidence>
<evidence type="ECO:0000313" key="10">
    <source>
        <dbReference type="EMBL" id="SFS01123.1"/>
    </source>
</evidence>
<dbReference type="Gene3D" id="2.60.120.620">
    <property type="entry name" value="q2cbj1_9rhob like domain"/>
    <property type="match status" value="1"/>
</dbReference>
<comment type="cofactor">
    <cofactor evidence="1">
        <name>L-ascorbate</name>
        <dbReference type="ChEBI" id="CHEBI:38290"/>
    </cofactor>
</comment>
<protein>
    <submittedName>
        <fullName evidence="10">Prolyl 4-hydroxylase</fullName>
    </submittedName>
</protein>
<proteinExistence type="predicted"/>
<dbReference type="STRING" id="1166337.SAMN05192580_2569"/>
<keyword evidence="5" id="KW-0223">Dioxygenase</keyword>
<evidence type="ECO:0000256" key="6">
    <source>
        <dbReference type="ARBA" id="ARBA00023002"/>
    </source>
</evidence>
<accession>A0A1I6LCF7</accession>
<dbReference type="RefSeq" id="WP_093315104.1">
    <property type="nucleotide sequence ID" value="NZ_FOZG01000002.1"/>
</dbReference>
<dbReference type="Gene3D" id="1.25.40.10">
    <property type="entry name" value="Tetratricopeptide repeat domain"/>
    <property type="match status" value="1"/>
</dbReference>
<dbReference type="PANTHER" id="PTHR10869">
    <property type="entry name" value="PROLYL 4-HYDROXYLASE ALPHA SUBUNIT"/>
    <property type="match status" value="1"/>
</dbReference>
<feature type="domain" description="Fe2OG dioxygenase" evidence="9">
    <location>
        <begin position="214"/>
        <end position="314"/>
    </location>
</feature>
<evidence type="ECO:0000256" key="2">
    <source>
        <dbReference type="ARBA" id="ARBA00022723"/>
    </source>
</evidence>
<dbReference type="GO" id="GO:0051213">
    <property type="term" value="F:dioxygenase activity"/>
    <property type="evidence" value="ECO:0007669"/>
    <property type="project" value="UniProtKB-KW"/>
</dbReference>
<keyword evidence="4" id="KW-0847">Vitamin C</keyword>
<dbReference type="Pfam" id="PF13640">
    <property type="entry name" value="2OG-FeII_Oxy_3"/>
    <property type="match status" value="1"/>
</dbReference>
<keyword evidence="8" id="KW-0325">Glycoprotein</keyword>